<organism evidence="2 3">
    <name type="scientific">Blattamonas nauphoetae</name>
    <dbReference type="NCBI Taxonomy" id="2049346"/>
    <lineage>
        <taxon>Eukaryota</taxon>
        <taxon>Metamonada</taxon>
        <taxon>Preaxostyla</taxon>
        <taxon>Oxymonadida</taxon>
        <taxon>Blattamonas</taxon>
    </lineage>
</organism>
<dbReference type="InterPro" id="IPR026983">
    <property type="entry name" value="DHC"/>
</dbReference>
<dbReference type="PANTHER" id="PTHR22878:SF68">
    <property type="entry name" value="DYNEIN HEAVY CHAIN 6, AXONEMAL-LIKE"/>
    <property type="match status" value="1"/>
</dbReference>
<dbReference type="Proteomes" id="UP001281761">
    <property type="component" value="Unassembled WGS sequence"/>
</dbReference>
<dbReference type="EMBL" id="JARBJD010000037">
    <property type="protein sequence ID" value="KAK2958481.1"/>
    <property type="molecule type" value="Genomic_DNA"/>
</dbReference>
<comment type="caution">
    <text evidence="2">The sequence shown here is derived from an EMBL/GenBank/DDBJ whole genome shotgun (WGS) entry which is preliminary data.</text>
</comment>
<keyword evidence="3" id="KW-1185">Reference proteome</keyword>
<accession>A0ABQ9Y411</accession>
<feature type="domain" description="Dynein heavy chain hydrolytic ATP-binding dynein motor region" evidence="1">
    <location>
        <begin position="72"/>
        <end position="139"/>
    </location>
</feature>
<feature type="domain" description="Dynein heavy chain hydrolytic ATP-binding dynein motor region" evidence="1">
    <location>
        <begin position="2"/>
        <end position="43"/>
    </location>
</feature>
<dbReference type="Gene3D" id="1.10.8.710">
    <property type="match status" value="1"/>
</dbReference>
<dbReference type="PANTHER" id="PTHR22878">
    <property type="entry name" value="DYNEIN HEAVY CHAIN 6, AXONEMAL-LIKE-RELATED"/>
    <property type="match status" value="1"/>
</dbReference>
<evidence type="ECO:0000313" key="2">
    <source>
        <dbReference type="EMBL" id="KAK2958481.1"/>
    </source>
</evidence>
<evidence type="ECO:0000313" key="3">
    <source>
        <dbReference type="Proteomes" id="UP001281761"/>
    </source>
</evidence>
<dbReference type="InterPro" id="IPR035699">
    <property type="entry name" value="AAA_6"/>
</dbReference>
<protein>
    <submittedName>
        <fullName evidence="2">Dynein axonemal heavy chain 6</fullName>
    </submittedName>
</protein>
<dbReference type="Pfam" id="PF12774">
    <property type="entry name" value="AAA_6"/>
    <property type="match status" value="2"/>
</dbReference>
<evidence type="ECO:0000259" key="1">
    <source>
        <dbReference type="Pfam" id="PF12774"/>
    </source>
</evidence>
<dbReference type="InterPro" id="IPR027417">
    <property type="entry name" value="P-loop_NTPase"/>
</dbReference>
<gene>
    <name evidence="2" type="ORF">BLNAU_6515</name>
</gene>
<reference evidence="2 3" key="1">
    <citation type="journal article" date="2022" name="bioRxiv">
        <title>Genomics of Preaxostyla Flagellates Illuminates Evolutionary Transitions and the Path Towards Mitochondrial Loss.</title>
        <authorList>
            <person name="Novak L.V.F."/>
            <person name="Treitli S.C."/>
            <person name="Pyrih J."/>
            <person name="Halakuc P."/>
            <person name="Pipaliya S.V."/>
            <person name="Vacek V."/>
            <person name="Brzon O."/>
            <person name="Soukal P."/>
            <person name="Eme L."/>
            <person name="Dacks J.B."/>
            <person name="Karnkowska A."/>
            <person name="Elias M."/>
            <person name="Hampl V."/>
        </authorList>
    </citation>
    <scope>NUCLEOTIDE SEQUENCE [LARGE SCALE GENOMIC DNA]</scope>
    <source>
        <strain evidence="2">NAU3</strain>
        <tissue evidence="2">Gut</tissue>
    </source>
</reference>
<dbReference type="InterPro" id="IPR043157">
    <property type="entry name" value="Dynein_AAA1S"/>
</dbReference>
<sequence length="216" mass="24412">MKALGMHCIIFNFSEGQDHTSMGRLFSGLAQRGASSCFDEFNQTCGVFVTMHPGYPGRSKLPDNLKALFRSKIDTLYRLSMQQLSRQAHYVWGLRVIKAALVTAERYHRQAPEQTEDVMLFFAYMNMNYPNLLADDLRLSQAPQHDKIVQFSESKDIHHGVMIILAAAKTRLNAAGVPVDANDELFGFYDKTSEWNDGIVTNLVMRAANDESLDEK</sequence>
<proteinExistence type="predicted"/>
<dbReference type="Gene3D" id="3.40.50.300">
    <property type="entry name" value="P-loop containing nucleotide triphosphate hydrolases"/>
    <property type="match status" value="2"/>
</dbReference>
<name>A0ABQ9Y411_9EUKA</name>